<dbReference type="GO" id="GO:0005971">
    <property type="term" value="C:ribonucleoside-diphosphate reductase complex"/>
    <property type="evidence" value="ECO:0007669"/>
    <property type="project" value="TreeGrafter"/>
</dbReference>
<dbReference type="GO" id="GO:0004748">
    <property type="term" value="F:ribonucleoside-diphosphate reductase activity, thioredoxin disulfide as acceptor"/>
    <property type="evidence" value="ECO:0007669"/>
    <property type="project" value="TreeGrafter"/>
</dbReference>
<gene>
    <name evidence="3" type="ORF">C2G38_2045648</name>
</gene>
<comment type="caution">
    <text evidence="3">The sequence shown here is derived from an EMBL/GenBank/DDBJ whole genome shotgun (WGS) entry which is preliminary data.</text>
</comment>
<dbReference type="InterPro" id="IPR039718">
    <property type="entry name" value="Rrm1"/>
</dbReference>
<dbReference type="Pfam" id="PF02867">
    <property type="entry name" value="Ribonuc_red_lgC"/>
    <property type="match status" value="1"/>
</dbReference>
<sequence length="306" mass="34406">MAIISKNGGGIGIDITDIRLSGNYIKGSGGISSGVGMMLYIFMCYVHNNWDWTMFSPRDAEILLGKNLMVCTVTSLRLKIMERSNGISVCNLRAVILPTNVVKKEFDFVELQKSGIDLDKQLDWASLRDRIKKFSIRNLLLVGPMPTASTSQCVKMGFSEGLFPDESNITLRETTRKSFIYIERELAKMLIERDLWSKGLIRQIQENRGSIQSIELFSDDMRQVYRTAFEQINKFIFESHENNNLQYQLLVSPIGDHTPLTLNGKKIEKAIKTSDGFDISIEVDLGTLCAADTDGSCQMNCTSSIN</sequence>
<dbReference type="InterPro" id="IPR000788">
    <property type="entry name" value="RNR_lg_C"/>
</dbReference>
<name>A0A397UFK0_9GLOM</name>
<dbReference type="PANTHER" id="PTHR11573:SF6">
    <property type="entry name" value="RIBONUCLEOSIDE-DIPHOSPHATE REDUCTASE LARGE SUBUNIT"/>
    <property type="match status" value="1"/>
</dbReference>
<evidence type="ECO:0000256" key="1">
    <source>
        <dbReference type="ARBA" id="ARBA00010406"/>
    </source>
</evidence>
<keyword evidence="4" id="KW-1185">Reference proteome</keyword>
<comment type="similarity">
    <text evidence="1">Belongs to the ribonucleoside diphosphate reductase large chain family.</text>
</comment>
<dbReference type="Gene3D" id="3.20.70.20">
    <property type="match status" value="2"/>
</dbReference>
<evidence type="ECO:0000313" key="3">
    <source>
        <dbReference type="EMBL" id="RIB07857.1"/>
    </source>
</evidence>
<dbReference type="EMBL" id="QKWP01001590">
    <property type="protein sequence ID" value="RIB07857.1"/>
    <property type="molecule type" value="Genomic_DNA"/>
</dbReference>
<dbReference type="AlphaFoldDB" id="A0A397UFK0"/>
<protein>
    <submittedName>
        <fullName evidence="3">Ribonucleotide reductase</fullName>
    </submittedName>
</protein>
<dbReference type="SUPFAM" id="SSF51998">
    <property type="entry name" value="PFL-like glycyl radical enzymes"/>
    <property type="match status" value="2"/>
</dbReference>
<dbReference type="OrthoDB" id="2488903at2759"/>
<dbReference type="GO" id="GO:0009263">
    <property type="term" value="P:deoxyribonucleotide biosynthetic process"/>
    <property type="evidence" value="ECO:0007669"/>
    <property type="project" value="TreeGrafter"/>
</dbReference>
<evidence type="ECO:0000313" key="4">
    <source>
        <dbReference type="Proteomes" id="UP000266673"/>
    </source>
</evidence>
<evidence type="ECO:0000259" key="2">
    <source>
        <dbReference type="Pfam" id="PF02867"/>
    </source>
</evidence>
<dbReference type="STRING" id="44941.A0A397UFK0"/>
<reference evidence="3 4" key="1">
    <citation type="submission" date="2018-06" db="EMBL/GenBank/DDBJ databases">
        <title>Comparative genomics reveals the genomic features of Rhizophagus irregularis, R. cerebriforme, R. diaphanum and Gigaspora rosea, and their symbiotic lifestyle signature.</title>
        <authorList>
            <person name="Morin E."/>
            <person name="San Clemente H."/>
            <person name="Chen E.C.H."/>
            <person name="De La Providencia I."/>
            <person name="Hainaut M."/>
            <person name="Kuo A."/>
            <person name="Kohler A."/>
            <person name="Murat C."/>
            <person name="Tang N."/>
            <person name="Roy S."/>
            <person name="Loubradou J."/>
            <person name="Henrissat B."/>
            <person name="Grigoriev I.V."/>
            <person name="Corradi N."/>
            <person name="Roux C."/>
            <person name="Martin F.M."/>
        </authorList>
    </citation>
    <scope>NUCLEOTIDE SEQUENCE [LARGE SCALE GENOMIC DNA]</scope>
    <source>
        <strain evidence="3 4">DAOM 194757</strain>
    </source>
</reference>
<accession>A0A397UFK0</accession>
<organism evidence="3 4">
    <name type="scientific">Gigaspora rosea</name>
    <dbReference type="NCBI Taxonomy" id="44941"/>
    <lineage>
        <taxon>Eukaryota</taxon>
        <taxon>Fungi</taxon>
        <taxon>Fungi incertae sedis</taxon>
        <taxon>Mucoromycota</taxon>
        <taxon>Glomeromycotina</taxon>
        <taxon>Glomeromycetes</taxon>
        <taxon>Diversisporales</taxon>
        <taxon>Gigasporaceae</taxon>
        <taxon>Gigaspora</taxon>
    </lineage>
</organism>
<proteinExistence type="inferred from homology"/>
<dbReference type="GO" id="GO:0005524">
    <property type="term" value="F:ATP binding"/>
    <property type="evidence" value="ECO:0007669"/>
    <property type="project" value="TreeGrafter"/>
</dbReference>
<dbReference type="Proteomes" id="UP000266673">
    <property type="component" value="Unassembled WGS sequence"/>
</dbReference>
<dbReference type="PANTHER" id="PTHR11573">
    <property type="entry name" value="RIBONUCLEOSIDE-DIPHOSPHATE REDUCTASE LARGE CHAIN"/>
    <property type="match status" value="1"/>
</dbReference>
<feature type="domain" description="Ribonucleotide reductase large subunit C-terminal" evidence="2">
    <location>
        <begin position="106"/>
        <end position="230"/>
    </location>
</feature>